<comment type="subunit">
    <text evidence="11">Homotetramer.</text>
</comment>
<feature type="domain" description="CBS" evidence="15">
    <location>
        <begin position="97"/>
        <end position="155"/>
    </location>
</feature>
<dbReference type="Pfam" id="PF00478">
    <property type="entry name" value="IMPDH"/>
    <property type="match status" value="1"/>
</dbReference>
<feature type="binding site" evidence="11">
    <location>
        <position position="419"/>
    </location>
    <ligand>
        <name>IMP</name>
        <dbReference type="ChEBI" id="CHEBI:58053"/>
    </ligand>
</feature>
<comment type="activity regulation">
    <text evidence="11">Mycophenolic acid (MPA) is a non-competitive inhibitor that prevents formation of the closed enzyme conformation by binding to the same site as the amobile flap. In contrast, mizoribine monophosphate (MZP) is a competitive inhibitor that induces the closed conformation. MPA is a potent inhibitor of mammalian IMPDHs but a poor inhibitor of the bacterial enzymes. MZP is a more potent inhibitor of bacterial IMPDH.</text>
</comment>
<evidence type="ECO:0000256" key="1">
    <source>
        <dbReference type="ARBA" id="ARBA00001958"/>
    </source>
</evidence>
<dbReference type="EC" id="1.1.1.205" evidence="11 14"/>
<reference evidence="16 17" key="1">
    <citation type="submission" date="2020-04" db="EMBL/GenBank/DDBJ databases">
        <authorList>
            <person name="Yoon J."/>
        </authorList>
    </citation>
    <scope>NUCLEOTIDE SEQUENCE [LARGE SCALE GENOMIC DNA]</scope>
    <source>
        <strain evidence="16 17">DJ-13</strain>
    </source>
</reference>
<dbReference type="SUPFAM" id="SSF54631">
    <property type="entry name" value="CBS-domain pair"/>
    <property type="match status" value="1"/>
</dbReference>
<feature type="binding site" evidence="11">
    <location>
        <begin position="364"/>
        <end position="365"/>
    </location>
    <ligand>
        <name>IMP</name>
        <dbReference type="ChEBI" id="CHEBI:58053"/>
    </ligand>
</feature>
<keyword evidence="6 11" id="KW-0630">Potassium</keyword>
<evidence type="ECO:0000256" key="14">
    <source>
        <dbReference type="RuleBase" id="RU003928"/>
    </source>
</evidence>
<feature type="binding site" description="in other chain" evidence="11">
    <location>
        <position position="305"/>
    </location>
    <ligand>
        <name>K(+)</name>
        <dbReference type="ChEBI" id="CHEBI:29103"/>
        <note>ligand shared between two tetrameric partners</note>
    </ligand>
</feature>
<evidence type="ECO:0000256" key="3">
    <source>
        <dbReference type="ARBA" id="ARBA00022723"/>
    </source>
</evidence>
<dbReference type="CDD" id="cd04601">
    <property type="entry name" value="CBS_pair_IMPDH"/>
    <property type="match status" value="1"/>
</dbReference>
<dbReference type="Gene3D" id="3.20.20.70">
    <property type="entry name" value="Aldolase class I"/>
    <property type="match status" value="1"/>
</dbReference>
<dbReference type="InterPro" id="IPR005990">
    <property type="entry name" value="IMP_DH"/>
</dbReference>
<evidence type="ECO:0000256" key="12">
    <source>
        <dbReference type="PROSITE-ProRule" id="PRU00703"/>
    </source>
</evidence>
<dbReference type="SMART" id="SM01240">
    <property type="entry name" value="IMPDH"/>
    <property type="match status" value="1"/>
</dbReference>
<keyword evidence="7 11" id="KW-0560">Oxidoreductase</keyword>
<keyword evidence="5 11" id="KW-0658">Purine biosynthesis</keyword>
<evidence type="ECO:0000256" key="7">
    <source>
        <dbReference type="ARBA" id="ARBA00023002"/>
    </source>
</evidence>
<dbReference type="InterPro" id="IPR001093">
    <property type="entry name" value="IMP_DH_GMPRt"/>
</dbReference>
<feature type="binding site" evidence="11">
    <location>
        <position position="475"/>
    </location>
    <ligand>
        <name>K(+)</name>
        <dbReference type="ChEBI" id="CHEBI:29103"/>
        <note>ligand shared between two tetrameric partners</note>
    </ligand>
</feature>
<comment type="caution">
    <text evidence="11">Lacks conserved residue(s) required for the propagation of feature annotation.</text>
</comment>
<dbReference type="PANTHER" id="PTHR11911">
    <property type="entry name" value="INOSINE-5-MONOPHOSPHATE DEHYDROGENASE RELATED"/>
    <property type="match status" value="1"/>
</dbReference>
<evidence type="ECO:0000256" key="11">
    <source>
        <dbReference type="HAMAP-Rule" id="MF_01964"/>
    </source>
</evidence>
<evidence type="ECO:0000256" key="2">
    <source>
        <dbReference type="ARBA" id="ARBA00005502"/>
    </source>
</evidence>
<comment type="caution">
    <text evidence="16">The sequence shown here is derived from an EMBL/GenBank/DDBJ whole genome shotgun (WGS) entry which is preliminary data.</text>
</comment>
<dbReference type="SUPFAM" id="SSF51412">
    <property type="entry name" value="Inosine monophosphate dehydrogenase (IMPDH)"/>
    <property type="match status" value="1"/>
</dbReference>
<dbReference type="InterPro" id="IPR000644">
    <property type="entry name" value="CBS_dom"/>
</dbReference>
<dbReference type="InterPro" id="IPR015875">
    <property type="entry name" value="IMP_DH/GMP_Rdtase_CS"/>
</dbReference>
<dbReference type="PANTHER" id="PTHR11911:SF111">
    <property type="entry name" value="INOSINE-5'-MONOPHOSPHATE DEHYDROGENASE"/>
    <property type="match status" value="1"/>
</dbReference>
<feature type="active site" description="Proton acceptor" evidence="11">
    <location>
        <position position="404"/>
    </location>
</feature>
<comment type="function">
    <text evidence="11">Catalyzes the conversion of inosine 5'-phosphate (IMP) to xanthosine 5'-phosphate (XMP), the first committed and rate-limiting step in the de novo synthesis of guanine nucleotides, and therefore plays an important role in the regulation of cell growth.</text>
</comment>
<feature type="domain" description="CBS" evidence="15">
    <location>
        <begin position="157"/>
        <end position="214"/>
    </location>
</feature>
<feature type="binding site" evidence="11">
    <location>
        <begin position="388"/>
        <end position="392"/>
    </location>
    <ligand>
        <name>IMP</name>
        <dbReference type="ChEBI" id="CHEBI:58053"/>
    </ligand>
</feature>
<keyword evidence="9 12" id="KW-0129">CBS domain</keyword>
<keyword evidence="4 11" id="KW-0332">GMP biosynthesis</keyword>
<feature type="binding site" evidence="11">
    <location>
        <position position="474"/>
    </location>
    <ligand>
        <name>K(+)</name>
        <dbReference type="ChEBI" id="CHEBI:29103"/>
        <note>ligand shared between two tetrameric partners</note>
    </ligand>
</feature>
<feature type="binding site" evidence="11">
    <location>
        <position position="473"/>
    </location>
    <ligand>
        <name>K(+)</name>
        <dbReference type="ChEBI" id="CHEBI:29103"/>
        <note>ligand shared between two tetrameric partners</note>
    </ligand>
</feature>
<dbReference type="PIRSF" id="PIRSF000130">
    <property type="entry name" value="IMPDH"/>
    <property type="match status" value="1"/>
</dbReference>
<dbReference type="GO" id="GO:0003938">
    <property type="term" value="F:IMP dehydrogenase activity"/>
    <property type="evidence" value="ECO:0007669"/>
    <property type="project" value="UniProtKB-EC"/>
</dbReference>
<feature type="binding site" evidence="11">
    <location>
        <position position="251"/>
    </location>
    <ligand>
        <name>NAD(+)</name>
        <dbReference type="ChEBI" id="CHEBI:57540"/>
    </ligand>
</feature>
<comment type="pathway">
    <text evidence="11 14">Purine metabolism; XMP biosynthesis via de novo pathway; XMP from IMP: step 1/1.</text>
</comment>
<sequence length="490" mass="52452">MEAHLNKIVGEGLTYDDVLLVPAYSEVLPREVDIRSKFTRNISINVPVVSAAMDTVTESKMAIAMAREGGIGVLHKNMTIEQQAMKVRKVKRAESGMIMDPVTMPLNSLVRDAKANMKEHSIGGIPIVDDEGKLIGIVTNRDLRFEKNNDRPIAEVMTSENLVTAGVGTTLDEAEDILQANKIEKLPVVDDNYKLVGLITFRDITKLTLKPIANKDQYGRLRVAAAIGVTPDAVDRAGALVNAGVDAIIIDTAHGHTKGVVNTLKEVKKAYPNLDVVVGNIATAEAARYLVEAGADAVKVGIGPGSICTTRVVAGVGFPQFSAVLEVATALKGSGVPVIADGGIRYTGDIPKAIAAGADSVMLGSLLAGTAESPGETIIYEGRKFKSYRGMGSVEAMKEGSKDRYFQDVEDDIKKLVPEGIVGRVPYKGDLYESMHQFIGGLRAGMGYCGAQDIQTLKDSGKFVKITFSGIKESHPHDVTITKESPNYSR</sequence>
<keyword evidence="3 11" id="KW-0479">Metal-binding</keyword>
<dbReference type="InterPro" id="IPR013785">
    <property type="entry name" value="Aldolase_TIM"/>
</dbReference>
<dbReference type="HAMAP" id="MF_01964">
    <property type="entry name" value="IMPDH"/>
    <property type="match status" value="1"/>
</dbReference>
<protein>
    <recommendedName>
        <fullName evidence="11 14">Inosine-5'-monophosphate dehydrogenase</fullName>
        <shortName evidence="11">IMP dehydrogenase</shortName>
        <shortName evidence="11">IMPD</shortName>
        <shortName evidence="11">IMPDH</shortName>
        <ecNumber evidence="11 14">1.1.1.205</ecNumber>
    </recommendedName>
</protein>
<dbReference type="EMBL" id="JAAWWL010000002">
    <property type="protein sequence ID" value="NKI32945.1"/>
    <property type="molecule type" value="Genomic_DNA"/>
</dbReference>
<dbReference type="Pfam" id="PF00571">
    <property type="entry name" value="CBS"/>
    <property type="match status" value="2"/>
</dbReference>
<feature type="binding site" evidence="11">
    <location>
        <position position="306"/>
    </location>
    <ligand>
        <name>IMP</name>
        <dbReference type="ChEBI" id="CHEBI:58053"/>
    </ligand>
</feature>
<dbReference type="SMART" id="SM00116">
    <property type="entry name" value="CBS"/>
    <property type="match status" value="2"/>
</dbReference>
<evidence type="ECO:0000256" key="9">
    <source>
        <dbReference type="ARBA" id="ARBA00023122"/>
    </source>
</evidence>
<dbReference type="RefSeq" id="WP_168553104.1">
    <property type="nucleotide sequence ID" value="NZ_JAAWWL010000002.1"/>
</dbReference>
<accession>A0ABX1GSL6</accession>
<keyword evidence="8 11" id="KW-0520">NAD</keyword>
<feature type="binding site" evidence="11">
    <location>
        <begin position="301"/>
        <end position="303"/>
    </location>
    <ligand>
        <name>NAD(+)</name>
        <dbReference type="ChEBI" id="CHEBI:57540"/>
    </ligand>
</feature>
<evidence type="ECO:0000256" key="8">
    <source>
        <dbReference type="ARBA" id="ARBA00023027"/>
    </source>
</evidence>
<dbReference type="NCBIfam" id="TIGR01302">
    <property type="entry name" value="IMP_dehydrog"/>
    <property type="match status" value="1"/>
</dbReference>
<dbReference type="PROSITE" id="PS00487">
    <property type="entry name" value="IMP_DH_GMP_RED"/>
    <property type="match status" value="1"/>
</dbReference>
<comment type="similarity">
    <text evidence="2 11 13">Belongs to the IMPDH/GMPR family.</text>
</comment>
<comment type="catalytic activity">
    <reaction evidence="10 11 14">
        <text>IMP + NAD(+) + H2O = XMP + NADH + H(+)</text>
        <dbReference type="Rhea" id="RHEA:11708"/>
        <dbReference type="ChEBI" id="CHEBI:15377"/>
        <dbReference type="ChEBI" id="CHEBI:15378"/>
        <dbReference type="ChEBI" id="CHEBI:57464"/>
        <dbReference type="ChEBI" id="CHEBI:57540"/>
        <dbReference type="ChEBI" id="CHEBI:57945"/>
        <dbReference type="ChEBI" id="CHEBI:58053"/>
        <dbReference type="EC" id="1.1.1.205"/>
    </reaction>
</comment>
<keyword evidence="17" id="KW-1185">Reference proteome</keyword>
<feature type="binding site" description="in other chain" evidence="11">
    <location>
        <position position="303"/>
    </location>
    <ligand>
        <name>K(+)</name>
        <dbReference type="ChEBI" id="CHEBI:29103"/>
        <note>ligand shared between two tetrameric partners</note>
    </ligand>
</feature>
<evidence type="ECO:0000313" key="16">
    <source>
        <dbReference type="EMBL" id="NKI32945.1"/>
    </source>
</evidence>
<dbReference type="InterPro" id="IPR046342">
    <property type="entry name" value="CBS_dom_sf"/>
</dbReference>
<feature type="active site" description="Thioimidate intermediate" evidence="11">
    <location>
        <position position="308"/>
    </location>
</feature>
<evidence type="ECO:0000259" key="15">
    <source>
        <dbReference type="PROSITE" id="PS51371"/>
    </source>
</evidence>
<organism evidence="16 17">
    <name type="scientific">Croceivirga thetidis</name>
    <dbReference type="NCBI Taxonomy" id="2721623"/>
    <lineage>
        <taxon>Bacteria</taxon>
        <taxon>Pseudomonadati</taxon>
        <taxon>Bacteroidota</taxon>
        <taxon>Flavobacteriia</taxon>
        <taxon>Flavobacteriales</taxon>
        <taxon>Flavobacteriaceae</taxon>
        <taxon>Croceivirga</taxon>
    </lineage>
</organism>
<evidence type="ECO:0000256" key="6">
    <source>
        <dbReference type="ARBA" id="ARBA00022958"/>
    </source>
</evidence>
<comment type="cofactor">
    <cofactor evidence="1 11">
        <name>K(+)</name>
        <dbReference type="ChEBI" id="CHEBI:29103"/>
    </cofactor>
</comment>
<dbReference type="Proteomes" id="UP000718451">
    <property type="component" value="Unassembled WGS sequence"/>
</dbReference>
<gene>
    <name evidence="11 16" type="primary">guaB</name>
    <name evidence="16" type="ORF">HCU67_13390</name>
</gene>
<proteinExistence type="inferred from homology"/>
<evidence type="ECO:0000313" key="17">
    <source>
        <dbReference type="Proteomes" id="UP000718451"/>
    </source>
</evidence>
<evidence type="ECO:0000256" key="13">
    <source>
        <dbReference type="RuleBase" id="RU003927"/>
    </source>
</evidence>
<dbReference type="CDD" id="cd00381">
    <property type="entry name" value="IMPDH"/>
    <property type="match status" value="1"/>
</dbReference>
<name>A0ABX1GSL6_9FLAO</name>
<evidence type="ECO:0000256" key="5">
    <source>
        <dbReference type="ARBA" id="ARBA00022755"/>
    </source>
</evidence>
<dbReference type="PROSITE" id="PS51371">
    <property type="entry name" value="CBS"/>
    <property type="match status" value="2"/>
</dbReference>
<feature type="binding site" evidence="11">
    <location>
        <begin position="341"/>
        <end position="343"/>
    </location>
    <ligand>
        <name>IMP</name>
        <dbReference type="ChEBI" id="CHEBI:58053"/>
    </ligand>
</feature>
<evidence type="ECO:0000256" key="10">
    <source>
        <dbReference type="ARBA" id="ARBA00048028"/>
    </source>
</evidence>
<feature type="binding site" description="in other chain" evidence="11">
    <location>
        <position position="308"/>
    </location>
    <ligand>
        <name>K(+)</name>
        <dbReference type="ChEBI" id="CHEBI:29103"/>
        <note>ligand shared between two tetrameric partners</note>
    </ligand>
</feature>
<evidence type="ECO:0000256" key="4">
    <source>
        <dbReference type="ARBA" id="ARBA00022749"/>
    </source>
</evidence>